<accession>A0A2C6L182</accession>
<dbReference type="InterPro" id="IPR011990">
    <property type="entry name" value="TPR-like_helical_dom_sf"/>
</dbReference>
<evidence type="ECO:0000256" key="5">
    <source>
        <dbReference type="ARBA" id="ARBA00022927"/>
    </source>
</evidence>
<evidence type="ECO:0000256" key="4">
    <source>
        <dbReference type="ARBA" id="ARBA00022892"/>
    </source>
</evidence>
<feature type="region of interest" description="Disordered" evidence="9">
    <location>
        <begin position="1"/>
        <end position="29"/>
    </location>
</feature>
<keyword evidence="3" id="KW-0813">Transport</keyword>
<dbReference type="GO" id="GO:0019905">
    <property type="term" value="F:syntaxin binding"/>
    <property type="evidence" value="ECO:0007669"/>
    <property type="project" value="TreeGrafter"/>
</dbReference>
<feature type="compositionally biased region" description="Low complexity" evidence="9">
    <location>
        <begin position="1"/>
        <end position="11"/>
    </location>
</feature>
<evidence type="ECO:0000313" key="10">
    <source>
        <dbReference type="EMBL" id="PHJ22379.1"/>
    </source>
</evidence>
<evidence type="ECO:0000256" key="1">
    <source>
        <dbReference type="ARBA" id="ARBA00004170"/>
    </source>
</evidence>
<feature type="region of interest" description="Disordered" evidence="9">
    <location>
        <begin position="315"/>
        <end position="390"/>
    </location>
</feature>
<feature type="compositionally biased region" description="Polar residues" evidence="9">
    <location>
        <begin position="357"/>
        <end position="366"/>
    </location>
</feature>
<dbReference type="Proteomes" id="UP000221165">
    <property type="component" value="Unassembled WGS sequence"/>
</dbReference>
<gene>
    <name evidence="10" type="ORF">CSUI_003767</name>
</gene>
<organism evidence="10 11">
    <name type="scientific">Cystoisospora suis</name>
    <dbReference type="NCBI Taxonomy" id="483139"/>
    <lineage>
        <taxon>Eukaryota</taxon>
        <taxon>Sar</taxon>
        <taxon>Alveolata</taxon>
        <taxon>Apicomplexa</taxon>
        <taxon>Conoidasida</taxon>
        <taxon>Coccidia</taxon>
        <taxon>Eucoccidiorida</taxon>
        <taxon>Eimeriorina</taxon>
        <taxon>Sarcocystidae</taxon>
        <taxon>Cystoisospora</taxon>
    </lineage>
</organism>
<evidence type="ECO:0000256" key="3">
    <source>
        <dbReference type="ARBA" id="ARBA00022448"/>
    </source>
</evidence>
<dbReference type="VEuPathDB" id="ToxoDB:CSUI_003767"/>
<dbReference type="AlphaFoldDB" id="A0A2C6L182"/>
<proteinExistence type="inferred from homology"/>
<dbReference type="GeneID" id="94427173"/>
<dbReference type="GO" id="GO:0031201">
    <property type="term" value="C:SNARE complex"/>
    <property type="evidence" value="ECO:0007669"/>
    <property type="project" value="TreeGrafter"/>
</dbReference>
<evidence type="ECO:0000256" key="6">
    <source>
        <dbReference type="ARBA" id="ARBA00023136"/>
    </source>
</evidence>
<dbReference type="GO" id="GO:0005483">
    <property type="term" value="F:soluble NSF attachment protein activity"/>
    <property type="evidence" value="ECO:0007669"/>
    <property type="project" value="TreeGrafter"/>
</dbReference>
<dbReference type="GO" id="GO:0005774">
    <property type="term" value="C:vacuolar membrane"/>
    <property type="evidence" value="ECO:0007669"/>
    <property type="project" value="TreeGrafter"/>
</dbReference>
<keyword evidence="5" id="KW-0653">Protein transport</keyword>
<evidence type="ECO:0000256" key="9">
    <source>
        <dbReference type="SAM" id="MobiDB-lite"/>
    </source>
</evidence>
<name>A0A2C6L182_9APIC</name>
<dbReference type="Pfam" id="PF14938">
    <property type="entry name" value="SNAP"/>
    <property type="match status" value="1"/>
</dbReference>
<dbReference type="SUPFAM" id="SSF48452">
    <property type="entry name" value="TPR-like"/>
    <property type="match status" value="1"/>
</dbReference>
<protein>
    <recommendedName>
        <fullName evidence="7">Gamma-soluble NSF attachment protein</fullName>
    </recommendedName>
    <alternativeName>
        <fullName evidence="8">N-ethylmaleimide-sensitive factor attachment protein gamma</fullName>
    </alternativeName>
</protein>
<comment type="similarity">
    <text evidence="2">Belongs to the SNAP family.</text>
</comment>
<evidence type="ECO:0000256" key="8">
    <source>
        <dbReference type="ARBA" id="ARBA00042485"/>
    </source>
</evidence>
<dbReference type="GO" id="GO:0006886">
    <property type="term" value="P:intracellular protein transport"/>
    <property type="evidence" value="ECO:0007669"/>
    <property type="project" value="InterPro"/>
</dbReference>
<evidence type="ECO:0000256" key="7">
    <source>
        <dbReference type="ARBA" id="ARBA00040047"/>
    </source>
</evidence>
<dbReference type="OrthoDB" id="330458at2759"/>
<dbReference type="EMBL" id="MIGC01001699">
    <property type="protein sequence ID" value="PHJ22379.1"/>
    <property type="molecule type" value="Genomic_DNA"/>
</dbReference>
<dbReference type="PANTHER" id="PTHR13768">
    <property type="entry name" value="SOLUBLE NSF ATTACHMENT PROTEIN SNAP"/>
    <property type="match status" value="1"/>
</dbReference>
<comment type="caution">
    <text evidence="10">The sequence shown here is derived from an EMBL/GenBank/DDBJ whole genome shotgun (WGS) entry which is preliminary data.</text>
</comment>
<dbReference type="InterPro" id="IPR000744">
    <property type="entry name" value="NSF_attach"/>
</dbReference>
<comment type="subcellular location">
    <subcellularLocation>
        <location evidence="1">Membrane</location>
        <topology evidence="1">Peripheral membrane protein</topology>
    </subcellularLocation>
</comment>
<reference evidence="10 11" key="1">
    <citation type="journal article" date="2017" name="Int. J. Parasitol.">
        <title>The genome of the protozoan parasite Cystoisospora suis and a reverse vaccinology approach to identify vaccine candidates.</title>
        <authorList>
            <person name="Palmieri N."/>
            <person name="Shrestha A."/>
            <person name="Ruttkowski B."/>
            <person name="Beck T."/>
            <person name="Vogl C."/>
            <person name="Tomley F."/>
            <person name="Blake D.P."/>
            <person name="Joachim A."/>
        </authorList>
    </citation>
    <scope>NUCLEOTIDE SEQUENCE [LARGE SCALE GENOMIC DNA]</scope>
    <source>
        <strain evidence="10 11">Wien I</strain>
    </source>
</reference>
<keyword evidence="6" id="KW-0472">Membrane</keyword>
<keyword evidence="4" id="KW-0931">ER-Golgi transport</keyword>
<feature type="compositionally biased region" description="Basic and acidic residues" evidence="9">
    <location>
        <begin position="374"/>
        <end position="387"/>
    </location>
</feature>
<sequence>MSGSWSSSYRSGSGGGRGRSKLAEGLEHQQRAEKAMKTSFISLKFSPDYDIAALEYKAAAECFEADPSEEATEKALHCWNKVVEIRDKQQDCFGAARALEQMATLLTNRRENFKGEKGDSPQSRICLVQREAAGRYRLAGKSDPAVRILQRAAVMKEEGEGDIRGAVEILEECISIYEEEEKWPYASEVYRDLIGLLARHGLYTPELLKALDGHMRILAKTGQQNGIFKAVMSKVVVCLTIGDLVAAENSLSSDVAFSNNFLGSREFQLAADAVDAYKSGDQDALGSVLKDQMWQFLPVEIVRLTRALKPQQAFGSAGACDPTLSRSGKESGGGGDAFDVDQAASAESWNEKGCITPGNTSKSSSPGHGYTCHSTKDSLRRDGDRPDANVSIDELLC</sequence>
<evidence type="ECO:0000256" key="2">
    <source>
        <dbReference type="ARBA" id="ARBA00010050"/>
    </source>
</evidence>
<dbReference type="RefSeq" id="XP_067924056.1">
    <property type="nucleotide sequence ID" value="XM_068063962.1"/>
</dbReference>
<keyword evidence="11" id="KW-1185">Reference proteome</keyword>
<dbReference type="Gene3D" id="1.25.40.10">
    <property type="entry name" value="Tetratricopeptide repeat domain"/>
    <property type="match status" value="1"/>
</dbReference>
<dbReference type="GO" id="GO:0016192">
    <property type="term" value="P:vesicle-mediated transport"/>
    <property type="evidence" value="ECO:0007669"/>
    <property type="project" value="UniProtKB-KW"/>
</dbReference>
<evidence type="ECO:0000313" key="11">
    <source>
        <dbReference type="Proteomes" id="UP000221165"/>
    </source>
</evidence>
<dbReference type="PANTHER" id="PTHR13768:SF2">
    <property type="entry name" value="GAMMA-SOLUBLE NSF ATTACHMENT PROTEIN"/>
    <property type="match status" value="1"/>
</dbReference>